<protein>
    <recommendedName>
        <fullName evidence="3">ATPase domain protein, prokaryote domain protein</fullName>
    </recommendedName>
</protein>
<comment type="caution">
    <text evidence="1">The sequence shown here is derived from an EMBL/GenBank/DDBJ whole genome shotgun (WGS) entry which is preliminary data.</text>
</comment>
<evidence type="ECO:0000313" key="1">
    <source>
        <dbReference type="EMBL" id="ETR71538.1"/>
    </source>
</evidence>
<dbReference type="AlphaFoldDB" id="A0A1V1P9S0"/>
<dbReference type="Pfam" id="PF14516">
    <property type="entry name" value="AAA_35"/>
    <property type="match status" value="1"/>
</dbReference>
<dbReference type="EMBL" id="ATBP01000256">
    <property type="protein sequence ID" value="ETR71538.1"/>
    <property type="molecule type" value="Genomic_DNA"/>
</dbReference>
<sequence length="531" mass="61590">MKTFHSYGPINTKKHYYVPRKELIEKCIQSLIGDVEEDGGHYFTIWGARQTGKTWIVEQSVDKISRQYKDQFKVAYLSMQGFADEEQSNLSERFFEHWPRLIEDEFHLKTGKITSWDEWMDLFNKQRGIFDTPVILLIDEFDKLHTQLINQLVSLFREMYLKRNNYYLHGLALIGVRSVLGVDNKSGSPFNVQRSIHIENLTFDEVKEMFDQYQKESGQQIEPDVIEALYHEIQGQPGLIGWFGELLTEKYNSEPHKAIDIEMWNHVYLSACEIEHNNTVQNMIGKARSEYKSNIINLFTDSNIHFSFRYDWCNYMYMHGLIGYKLLKKGKQTYYTCIFSSPFIQTCLYSAFVGDIKDNQERTTLALDPLDSLDDITSGSTLNLPALLNRYKDYLARLKENGLNPWQNQPRRKRDYHLTEAVGHFHLYHWLQMALGIESSISPEFPTGNGKVDLHIIYEGKKGIIEVKSFTNLKASIRARKQAAAYAKQTSYPDVTIAMFAPFNDENVLNQLSVSETIDGIDVHLVVIGQG</sequence>
<dbReference type="PANTHER" id="PTHR34301:SF8">
    <property type="entry name" value="ATPASE DOMAIN-CONTAINING PROTEIN"/>
    <property type="match status" value="1"/>
</dbReference>
<dbReference type="SUPFAM" id="SSF52540">
    <property type="entry name" value="P-loop containing nucleoside triphosphate hydrolases"/>
    <property type="match status" value="1"/>
</dbReference>
<evidence type="ECO:0008006" key="3">
    <source>
        <dbReference type="Google" id="ProtNLM"/>
    </source>
</evidence>
<gene>
    <name evidence="1" type="ORF">OMM_02420</name>
</gene>
<organism evidence="1 2">
    <name type="scientific">Candidatus Magnetoglobus multicellularis str. Araruama</name>
    <dbReference type="NCBI Taxonomy" id="890399"/>
    <lineage>
        <taxon>Bacteria</taxon>
        <taxon>Pseudomonadati</taxon>
        <taxon>Thermodesulfobacteriota</taxon>
        <taxon>Desulfobacteria</taxon>
        <taxon>Desulfobacterales</taxon>
        <taxon>Desulfobacteraceae</taxon>
        <taxon>Candidatus Magnetoglobus</taxon>
    </lineage>
</organism>
<dbReference type="InterPro" id="IPR027417">
    <property type="entry name" value="P-loop_NTPase"/>
</dbReference>
<dbReference type="Gene3D" id="3.40.50.300">
    <property type="entry name" value="P-loop containing nucleotide triphosphate hydrolases"/>
    <property type="match status" value="1"/>
</dbReference>
<proteinExistence type="predicted"/>
<reference evidence="2" key="1">
    <citation type="submission" date="2012-11" db="EMBL/GenBank/DDBJ databases">
        <authorList>
            <person name="Lucero-Rivera Y.E."/>
            <person name="Tovar-Ramirez D."/>
        </authorList>
    </citation>
    <scope>NUCLEOTIDE SEQUENCE [LARGE SCALE GENOMIC DNA]</scope>
    <source>
        <strain evidence="2">Araruama</strain>
    </source>
</reference>
<dbReference type="Proteomes" id="UP000189670">
    <property type="component" value="Unassembled WGS sequence"/>
</dbReference>
<accession>A0A1V1P9S0</accession>
<name>A0A1V1P9S0_9BACT</name>
<dbReference type="PANTHER" id="PTHR34301">
    <property type="entry name" value="DNA-BINDING PROTEIN-RELATED"/>
    <property type="match status" value="1"/>
</dbReference>
<evidence type="ECO:0000313" key="2">
    <source>
        <dbReference type="Proteomes" id="UP000189670"/>
    </source>
</evidence>